<protein>
    <submittedName>
        <fullName evidence="2">Tetratricopeptide repeat protein</fullName>
    </submittedName>
</protein>
<evidence type="ECO:0000313" key="3">
    <source>
        <dbReference type="Proteomes" id="UP000664303"/>
    </source>
</evidence>
<evidence type="ECO:0000313" key="2">
    <source>
        <dbReference type="EMBL" id="MBN7798766.1"/>
    </source>
</evidence>
<evidence type="ECO:0000256" key="1">
    <source>
        <dbReference type="PROSITE-ProRule" id="PRU00339"/>
    </source>
</evidence>
<name>A0A939ILV0_9GAMM</name>
<dbReference type="AlphaFoldDB" id="A0A939ILV0"/>
<dbReference type="RefSeq" id="WP_206562214.1">
    <property type="nucleotide sequence ID" value="NZ_JAFKCZ010000018.1"/>
</dbReference>
<dbReference type="EMBL" id="JAFKCZ010000018">
    <property type="protein sequence ID" value="MBN7798766.1"/>
    <property type="molecule type" value="Genomic_DNA"/>
</dbReference>
<feature type="repeat" description="TPR" evidence="1">
    <location>
        <begin position="27"/>
        <end position="60"/>
    </location>
</feature>
<dbReference type="InterPro" id="IPR011990">
    <property type="entry name" value="TPR-like_helical_dom_sf"/>
</dbReference>
<comment type="caution">
    <text evidence="2">The sequence shown here is derived from an EMBL/GenBank/DDBJ whole genome shotgun (WGS) entry which is preliminary data.</text>
</comment>
<keyword evidence="3" id="KW-1185">Reference proteome</keyword>
<reference evidence="2" key="1">
    <citation type="submission" date="2021-02" db="EMBL/GenBank/DDBJ databases">
        <title>PHA producing bacteria isolated from coastal sediment in Guangdong, Shenzhen.</title>
        <authorList>
            <person name="Zheng W."/>
            <person name="Yu S."/>
            <person name="Huang Y."/>
        </authorList>
    </citation>
    <scope>NUCLEOTIDE SEQUENCE</scope>
    <source>
        <strain evidence="2">TN14-10</strain>
    </source>
</reference>
<organism evidence="2 3">
    <name type="scientific">Parahaliea mediterranea</name>
    <dbReference type="NCBI Taxonomy" id="651086"/>
    <lineage>
        <taxon>Bacteria</taxon>
        <taxon>Pseudomonadati</taxon>
        <taxon>Pseudomonadota</taxon>
        <taxon>Gammaproteobacteria</taxon>
        <taxon>Cellvibrionales</taxon>
        <taxon>Halieaceae</taxon>
        <taxon>Parahaliea</taxon>
    </lineage>
</organism>
<dbReference type="Pfam" id="PF13432">
    <property type="entry name" value="TPR_16"/>
    <property type="match status" value="1"/>
</dbReference>
<accession>A0A939ILV0</accession>
<dbReference type="Proteomes" id="UP000664303">
    <property type="component" value="Unassembled WGS sequence"/>
</dbReference>
<gene>
    <name evidence="2" type="ORF">JYP50_19345</name>
</gene>
<dbReference type="InterPro" id="IPR019734">
    <property type="entry name" value="TPR_rpt"/>
</dbReference>
<keyword evidence="1" id="KW-0802">TPR repeat</keyword>
<dbReference type="SUPFAM" id="SSF48452">
    <property type="entry name" value="TPR-like"/>
    <property type="match status" value="1"/>
</dbReference>
<sequence>MPDTYRQGLELDLKVAQAAFDAAPDREDSYIWLGRRYGYLGRYDEAVEVFSAGLEKFPDSYKLLRFRGRHLARSRQFAAAIADYQLGLEKMRGQADSFEPNGIPNALDLTTSSYRQNLHYYLGQTSFAVGDYKAMFEQLEKSREPLVVLPFDDHEIAVIFWQTIALRKQSRHDQAKALLSRLQEPARILENATYYQALRVLTGRADESGETSGDNLARFALAMKREFAGDVDGARAVLEAILADNAKGYWPAEAALAQLSTGAR</sequence>
<dbReference type="PROSITE" id="PS50005">
    <property type="entry name" value="TPR"/>
    <property type="match status" value="1"/>
</dbReference>
<proteinExistence type="predicted"/>
<dbReference type="Gene3D" id="1.25.40.10">
    <property type="entry name" value="Tetratricopeptide repeat domain"/>
    <property type="match status" value="1"/>
</dbReference>